<evidence type="ECO:0000313" key="1">
    <source>
        <dbReference type="EMBL" id="VTJ73731.1"/>
    </source>
</evidence>
<evidence type="ECO:0008006" key="3">
    <source>
        <dbReference type="Google" id="ProtNLM"/>
    </source>
</evidence>
<comment type="caution">
    <text evidence="1">The sequence shown here is derived from an EMBL/GenBank/DDBJ whole genome shotgun (WGS) entry which is preliminary data.</text>
</comment>
<keyword evidence="2" id="KW-1185">Reference proteome</keyword>
<dbReference type="InterPro" id="IPR036860">
    <property type="entry name" value="SH2_dom_sf"/>
</dbReference>
<reference evidence="1" key="1">
    <citation type="submission" date="2019-04" db="EMBL/GenBank/DDBJ databases">
        <authorList>
            <person name="Alioto T."/>
            <person name="Alioto T."/>
        </authorList>
    </citation>
    <scope>NUCLEOTIDE SEQUENCE [LARGE SCALE GENOMIC DNA]</scope>
</reference>
<dbReference type="SUPFAM" id="SSF55550">
    <property type="entry name" value="SH2 domain"/>
    <property type="match status" value="1"/>
</dbReference>
<dbReference type="EMBL" id="CABDUW010000693">
    <property type="protein sequence ID" value="VTJ73731.1"/>
    <property type="molecule type" value="Genomic_DNA"/>
</dbReference>
<name>A0A5E4BXM2_MARMO</name>
<dbReference type="Gene3D" id="3.30.505.10">
    <property type="entry name" value="SH2 domain"/>
    <property type="match status" value="1"/>
</dbReference>
<proteinExistence type="predicted"/>
<feature type="non-terminal residue" evidence="1">
    <location>
        <position position="1"/>
    </location>
</feature>
<accession>A0A5E4BXM2</accession>
<evidence type="ECO:0000313" key="2">
    <source>
        <dbReference type="Proteomes" id="UP000335636"/>
    </source>
</evidence>
<dbReference type="AlphaFoldDB" id="A0A5E4BXM2"/>
<sequence>FEDEGQTFFTLDDGNTKFSDLIQLVDFYQINKGVLPCKLKHHCIRVAL</sequence>
<organism evidence="1 2">
    <name type="scientific">Marmota monax</name>
    <name type="common">Woodchuck</name>
    <dbReference type="NCBI Taxonomy" id="9995"/>
    <lineage>
        <taxon>Eukaryota</taxon>
        <taxon>Metazoa</taxon>
        <taxon>Chordata</taxon>
        <taxon>Craniata</taxon>
        <taxon>Vertebrata</taxon>
        <taxon>Euteleostomi</taxon>
        <taxon>Mammalia</taxon>
        <taxon>Eutheria</taxon>
        <taxon>Euarchontoglires</taxon>
        <taxon>Glires</taxon>
        <taxon>Rodentia</taxon>
        <taxon>Sciuromorpha</taxon>
        <taxon>Sciuridae</taxon>
        <taxon>Xerinae</taxon>
        <taxon>Marmotini</taxon>
        <taxon>Marmota</taxon>
    </lineage>
</organism>
<dbReference type="Proteomes" id="UP000335636">
    <property type="component" value="Unassembled WGS sequence"/>
</dbReference>
<gene>
    <name evidence="1" type="ORF">MONAX_5E001999</name>
</gene>
<protein>
    <recommendedName>
        <fullName evidence="3">SH2 domain-containing protein</fullName>
    </recommendedName>
</protein>